<name>A0A7R7VUB8_ASPCH</name>
<dbReference type="KEGG" id="ache:ACHE_60831S"/>
<dbReference type="InterPro" id="IPR013094">
    <property type="entry name" value="AB_hydrolase_3"/>
</dbReference>
<reference evidence="3" key="2">
    <citation type="submission" date="2021-02" db="EMBL/GenBank/DDBJ databases">
        <title>Aspergillus chevalieri M1 genome sequence.</title>
        <authorList>
            <person name="Kadooka C."/>
            <person name="Mori K."/>
            <person name="Futagami T."/>
        </authorList>
    </citation>
    <scope>NUCLEOTIDE SEQUENCE</scope>
    <source>
        <strain evidence="3">M1</strain>
    </source>
</reference>
<dbReference type="PANTHER" id="PTHR48081">
    <property type="entry name" value="AB HYDROLASE SUPERFAMILY PROTEIN C4A8.06C"/>
    <property type="match status" value="1"/>
</dbReference>
<reference evidence="3" key="1">
    <citation type="submission" date="2021-01" db="EMBL/GenBank/DDBJ databases">
        <authorList>
            <consortium name="Aspergillus chevalieri M1 genome sequencing consortium"/>
            <person name="Kazuki M."/>
            <person name="Futagami T."/>
        </authorList>
    </citation>
    <scope>NUCLEOTIDE SEQUENCE</scope>
    <source>
        <strain evidence="3">M1</strain>
    </source>
</reference>
<dbReference type="Proteomes" id="UP000637239">
    <property type="component" value="Chromosome 6"/>
</dbReference>
<proteinExistence type="predicted"/>
<evidence type="ECO:0000313" key="4">
    <source>
        <dbReference type="Proteomes" id="UP000637239"/>
    </source>
</evidence>
<dbReference type="InterPro" id="IPR029058">
    <property type="entry name" value="AB_hydrolase_fold"/>
</dbReference>
<dbReference type="RefSeq" id="XP_043139467.1">
    <property type="nucleotide sequence ID" value="XM_043282048.1"/>
</dbReference>
<dbReference type="AlphaFoldDB" id="A0A7R7VUB8"/>
<protein>
    <recommendedName>
        <fullName evidence="2">Alpha/beta hydrolase fold-3 domain-containing protein</fullName>
    </recommendedName>
</protein>
<dbReference type="GO" id="GO:0016787">
    <property type="term" value="F:hydrolase activity"/>
    <property type="evidence" value="ECO:0007669"/>
    <property type="project" value="UniProtKB-KW"/>
</dbReference>
<dbReference type="SUPFAM" id="SSF53474">
    <property type="entry name" value="alpha/beta-Hydrolases"/>
    <property type="match status" value="1"/>
</dbReference>
<dbReference type="PANTHER" id="PTHR48081:SF3">
    <property type="entry name" value="ALPHA_BETA HYDROLASE FOLD-3 DOMAIN-CONTAINING PROTEIN"/>
    <property type="match status" value="1"/>
</dbReference>
<gene>
    <name evidence="3" type="ORF">ACHE_60831S</name>
</gene>
<dbReference type="InterPro" id="IPR050300">
    <property type="entry name" value="GDXG_lipolytic_enzyme"/>
</dbReference>
<dbReference type="EMBL" id="AP024421">
    <property type="protein sequence ID" value="BCR90945.1"/>
    <property type="molecule type" value="Genomic_DNA"/>
</dbReference>
<accession>A0A7R7VUB8</accession>
<organism evidence="3 4">
    <name type="scientific">Aspergillus chevalieri</name>
    <name type="common">Eurotium chevalieri</name>
    <dbReference type="NCBI Taxonomy" id="182096"/>
    <lineage>
        <taxon>Eukaryota</taxon>
        <taxon>Fungi</taxon>
        <taxon>Dikarya</taxon>
        <taxon>Ascomycota</taxon>
        <taxon>Pezizomycotina</taxon>
        <taxon>Eurotiomycetes</taxon>
        <taxon>Eurotiomycetidae</taxon>
        <taxon>Eurotiales</taxon>
        <taxon>Aspergillaceae</taxon>
        <taxon>Aspergillus</taxon>
        <taxon>Aspergillus subgen. Aspergillus</taxon>
    </lineage>
</organism>
<feature type="domain" description="Alpha/beta hydrolase fold-3" evidence="2">
    <location>
        <begin position="65"/>
        <end position="177"/>
    </location>
</feature>
<dbReference type="GeneID" id="66985303"/>
<dbReference type="Pfam" id="PF07859">
    <property type="entry name" value="Abhydrolase_3"/>
    <property type="match status" value="1"/>
</dbReference>
<sequence>MPSQQFFHLLNALNTLQRSDKFSAFQVINAQYKSSPDENSHIAVDILVPRILADTEISRPCPIIIRIHGGFLVTGSSLYAPWFNDWILDYAIANRAVVISPNYRLLPEATGRDILDDIHDFWHWLRNTASVDGILRQTGAGGYLATQLAITFPSAINSVIAAYPMLDLRSRFYTESYSKPIVHVPNIPASVLMDHLTANNDTGTWITAVDPPDRLELAFSIVQNGLFLDVLGAEDKYLFPMDRIEDLLSAGKSIRLPPMFIFHGEQDSAVPIEGSRKFVQFLRRMAPTTSVMLYTQDGDHGFDAGATLETPWLRDRLARISAAWLKQSSANL</sequence>
<keyword evidence="4" id="KW-1185">Reference proteome</keyword>
<evidence type="ECO:0000256" key="1">
    <source>
        <dbReference type="ARBA" id="ARBA00022801"/>
    </source>
</evidence>
<evidence type="ECO:0000313" key="3">
    <source>
        <dbReference type="EMBL" id="BCR90945.1"/>
    </source>
</evidence>
<evidence type="ECO:0000259" key="2">
    <source>
        <dbReference type="Pfam" id="PF07859"/>
    </source>
</evidence>
<dbReference type="Gene3D" id="3.40.50.1820">
    <property type="entry name" value="alpha/beta hydrolase"/>
    <property type="match status" value="1"/>
</dbReference>
<keyword evidence="1" id="KW-0378">Hydrolase</keyword>